<evidence type="ECO:0000256" key="1">
    <source>
        <dbReference type="SAM" id="Phobius"/>
    </source>
</evidence>
<name>A0A1F7S7E4_9BACT</name>
<dbReference type="AlphaFoldDB" id="A0A1F7S7E4"/>
<sequence>MKLFDYMIRFDRRYIFLIMLIIVIIPMLIPLGLPVSVTPEVQNVYDRVKNIPDGGRVFISMDYDPASMAEMEPMSLALLRHFFRKNLKVYAMCLVANGVSLVDRELTEIAGEFNKEYGKDYIYFGYRPYPAMVIMAMGENFRNMFPKDFKNLDLNSLSIMQNVQNYNQMDLVVVITGTSGIDTWIIYGQGRYKFQMAVGLTAVMATDYYQYMQTGQIIGLIAGLKGAAEYERLIDVKAVATKGMDVQSIAHLFIVLLIVVGNIAYFATRAKSGKI</sequence>
<reference evidence="2 3" key="1">
    <citation type="journal article" date="2016" name="Nat. Commun.">
        <title>Thousands of microbial genomes shed light on interconnected biogeochemical processes in an aquifer system.</title>
        <authorList>
            <person name="Anantharaman K."/>
            <person name="Brown C.T."/>
            <person name="Hug L.A."/>
            <person name="Sharon I."/>
            <person name="Castelle C.J."/>
            <person name="Probst A.J."/>
            <person name="Thomas B.C."/>
            <person name="Singh A."/>
            <person name="Wilkins M.J."/>
            <person name="Karaoz U."/>
            <person name="Brodie E.L."/>
            <person name="Williams K.H."/>
            <person name="Hubbard S.S."/>
            <person name="Banfield J.F."/>
        </authorList>
    </citation>
    <scope>NUCLEOTIDE SEQUENCE [LARGE SCALE GENOMIC DNA]</scope>
</reference>
<proteinExistence type="predicted"/>
<feature type="transmembrane region" description="Helical" evidence="1">
    <location>
        <begin position="249"/>
        <end position="268"/>
    </location>
</feature>
<feature type="transmembrane region" description="Helical" evidence="1">
    <location>
        <begin position="14"/>
        <end position="33"/>
    </location>
</feature>
<dbReference type="EMBL" id="MGDD01000022">
    <property type="protein sequence ID" value="OGL49164.1"/>
    <property type="molecule type" value="Genomic_DNA"/>
</dbReference>
<dbReference type="Proteomes" id="UP000179266">
    <property type="component" value="Unassembled WGS sequence"/>
</dbReference>
<gene>
    <name evidence="2" type="ORF">A2161_13865</name>
</gene>
<keyword evidence="1" id="KW-0472">Membrane</keyword>
<evidence type="ECO:0000313" key="3">
    <source>
        <dbReference type="Proteomes" id="UP000179266"/>
    </source>
</evidence>
<keyword evidence="1" id="KW-1133">Transmembrane helix</keyword>
<organism evidence="2 3">
    <name type="scientific">Candidatus Schekmanbacteria bacterium RBG_13_48_7</name>
    <dbReference type="NCBI Taxonomy" id="1817878"/>
    <lineage>
        <taxon>Bacteria</taxon>
        <taxon>Candidatus Schekmaniibacteriota</taxon>
    </lineage>
</organism>
<protein>
    <submittedName>
        <fullName evidence="2">Uncharacterized protein</fullName>
    </submittedName>
</protein>
<evidence type="ECO:0000313" key="2">
    <source>
        <dbReference type="EMBL" id="OGL49164.1"/>
    </source>
</evidence>
<accession>A0A1F7S7E4</accession>
<comment type="caution">
    <text evidence="2">The sequence shown here is derived from an EMBL/GenBank/DDBJ whole genome shotgun (WGS) entry which is preliminary data.</text>
</comment>
<keyword evidence="1" id="KW-0812">Transmembrane</keyword>